<keyword evidence="7 10" id="KW-1208">Phospholipid metabolism</keyword>
<evidence type="ECO:0000313" key="15">
    <source>
        <dbReference type="Proteomes" id="UP000274496"/>
    </source>
</evidence>
<comment type="subcellular location">
    <subcellularLocation>
        <location evidence="10">Cytoplasm</location>
    </subcellularLocation>
    <text evidence="10">Associated with the membrane possibly through PlsY.</text>
</comment>
<dbReference type="PANTHER" id="PTHR30100:SF1">
    <property type="entry name" value="PHOSPHATE ACYLTRANSFERASE"/>
    <property type="match status" value="1"/>
</dbReference>
<dbReference type="GO" id="GO:0043811">
    <property type="term" value="F:phosphate:acyl-[acyl carrier protein] acyltransferase activity"/>
    <property type="evidence" value="ECO:0007669"/>
    <property type="project" value="UniProtKB-UniRule"/>
</dbReference>
<dbReference type="Pfam" id="PF02504">
    <property type="entry name" value="FA_synthesis"/>
    <property type="match status" value="1"/>
</dbReference>
<dbReference type="EC" id="2.3.1.274" evidence="8 10"/>
<dbReference type="HAMAP" id="MF_00019">
    <property type="entry name" value="PlsX"/>
    <property type="match status" value="1"/>
</dbReference>
<dbReference type="PANTHER" id="PTHR30100">
    <property type="entry name" value="FATTY ACID/PHOSPHOLIPID SYNTHESIS PROTEIN PLSX"/>
    <property type="match status" value="1"/>
</dbReference>
<reference evidence="12 17" key="2">
    <citation type="submission" date="2019-02" db="EMBL/GenBank/DDBJ databases">
        <title>Novel genomic isolates of S. pyogenes and S. dysgalactiae subsp. equisimilis associated to necrotising fasciitis (NSTI).</title>
        <authorList>
            <person name="Barrantes I."/>
        </authorList>
    </citation>
    <scope>NUCLEOTIDE SEQUENCE [LARGE SCALE GENOMIC DNA]</scope>
    <source>
        <strain evidence="12 17">SPY2028</strain>
    </source>
</reference>
<dbReference type="GO" id="GO:0005737">
    <property type="term" value="C:cytoplasm"/>
    <property type="evidence" value="ECO:0007669"/>
    <property type="project" value="UniProtKB-SubCell"/>
</dbReference>
<dbReference type="PIRSF" id="PIRSF002465">
    <property type="entry name" value="Phsphlp_syn_PlsX"/>
    <property type="match status" value="1"/>
</dbReference>
<reference evidence="13 15" key="1">
    <citation type="submission" date="2018-10" db="EMBL/GenBank/DDBJ databases">
        <authorList>
            <person name="Rosinski-Chupin I."/>
        </authorList>
    </citation>
    <scope>NUCLEOTIDE SEQUENCE [LARGE SCALE GENOMIC DNA]</scope>
    <source>
        <strain evidence="13 15">S119</strain>
    </source>
</reference>
<dbReference type="AlphaFoldDB" id="A0A4U9IT07"/>
<dbReference type="UniPathway" id="UPA00085"/>
<dbReference type="Proteomes" id="UP000353394">
    <property type="component" value="Unassembled WGS sequence"/>
</dbReference>
<dbReference type="Proteomes" id="UP000316580">
    <property type="component" value="Unassembled WGS sequence"/>
</dbReference>
<sequence length="335" mass="35497">MKRIAIDAMGGDNAPKAIVEGVNQAIEAFSDIEIQLYGDQTKINSYLIQSDRVAIIHTDEKIMSDDEPAKAVRRKKKASMVLAAKAVKEGKADAIISAGNTGALLAVGLFVVGRIKGVDRPGLLSTIPTVTGLGFDMLDLGANAENTAKHLHQYAILGSFYAKNVRGIANPRVGLLNNGTEETKGDPLRKATYELLTADNTISFVGNVEARELMSGVADVIVSDGFTGNAVLKSIEGTAISIMGQLKQIINSGGIKTKIGASLLKSSLYEMKKTLDYSSAGGAVLFGLKAPVVKSHGSSDVKAIFSTIKQVRTMLDTNVVGQLVEEFAKETQVND</sequence>
<dbReference type="SUPFAM" id="SSF53659">
    <property type="entry name" value="Isocitrate/Isopropylmalate dehydrogenase-like"/>
    <property type="match status" value="1"/>
</dbReference>
<comment type="pathway">
    <text evidence="10">Lipid metabolism; phospholipid metabolism.</text>
</comment>
<dbReference type="GO" id="GO:0008654">
    <property type="term" value="P:phospholipid biosynthetic process"/>
    <property type="evidence" value="ECO:0007669"/>
    <property type="project" value="UniProtKB-KW"/>
</dbReference>
<dbReference type="SMR" id="A0A4U9IT07"/>
<dbReference type="OrthoDB" id="9806408at2"/>
<evidence type="ECO:0000313" key="11">
    <source>
        <dbReference type="EMBL" id="TNY47162.1"/>
    </source>
</evidence>
<evidence type="ECO:0000256" key="3">
    <source>
        <dbReference type="ARBA" id="ARBA00022516"/>
    </source>
</evidence>
<evidence type="ECO:0000256" key="2">
    <source>
        <dbReference type="ARBA" id="ARBA00022490"/>
    </source>
</evidence>
<dbReference type="EMBL" id="CAAIJW010000012">
    <property type="protein sequence ID" value="VHD16727.1"/>
    <property type="molecule type" value="Genomic_DNA"/>
</dbReference>
<evidence type="ECO:0000256" key="1">
    <source>
        <dbReference type="ARBA" id="ARBA00001232"/>
    </source>
</evidence>
<organism evidence="12 17">
    <name type="scientific">Streptococcus pyogenes</name>
    <dbReference type="NCBI Taxonomy" id="1314"/>
    <lineage>
        <taxon>Bacteria</taxon>
        <taxon>Bacillati</taxon>
        <taxon>Bacillota</taxon>
        <taxon>Bacilli</taxon>
        <taxon>Lactobacillales</taxon>
        <taxon>Streptococcaceae</taxon>
        <taxon>Streptococcus</taxon>
    </lineage>
</organism>
<dbReference type="EMBL" id="VCID01000505">
    <property type="protein sequence ID" value="TNY47162.1"/>
    <property type="molecule type" value="Genomic_DNA"/>
</dbReference>
<evidence type="ECO:0000313" key="18">
    <source>
        <dbReference type="Proteomes" id="UP000353394"/>
    </source>
</evidence>
<evidence type="ECO:0000256" key="9">
    <source>
        <dbReference type="ARBA" id="ARBA00046608"/>
    </source>
</evidence>
<name>A0A4U9IT07_STRPY</name>
<dbReference type="Gene3D" id="3.40.718.10">
    <property type="entry name" value="Isopropylmalate Dehydrogenase"/>
    <property type="match status" value="1"/>
</dbReference>
<gene>
    <name evidence="10 12" type="primary">plsX</name>
    <name evidence="12" type="ORF">E0F66_09275</name>
    <name evidence="11" type="ORF">FGO82_05380</name>
    <name evidence="14" type="ORF">SAMEA1711581_01546</name>
    <name evidence="13" type="ORF">SP119_0018</name>
</gene>
<keyword evidence="12" id="KW-0012">Acyltransferase</keyword>
<dbReference type="Proteomes" id="UP000324058">
    <property type="component" value="Unassembled WGS sequence"/>
</dbReference>
<reference evidence="14 18" key="3">
    <citation type="submission" date="2019-04" db="EMBL/GenBank/DDBJ databases">
        <authorList>
            <consortium name="Pathogen Informatics"/>
        </authorList>
    </citation>
    <scope>NUCLEOTIDE SEQUENCE [LARGE SCALE GENOMIC DNA]</scope>
    <source>
        <strain evidence="14 18">K36395</strain>
    </source>
</reference>
<evidence type="ECO:0000256" key="8">
    <source>
        <dbReference type="ARBA" id="ARBA00024069"/>
    </source>
</evidence>
<dbReference type="InterPro" id="IPR003664">
    <property type="entry name" value="FA_synthesis"/>
</dbReference>
<comment type="catalytic activity">
    <reaction evidence="1 10">
        <text>a fatty acyl-[ACP] + phosphate = an acyl phosphate + holo-[ACP]</text>
        <dbReference type="Rhea" id="RHEA:42292"/>
        <dbReference type="Rhea" id="RHEA-COMP:9685"/>
        <dbReference type="Rhea" id="RHEA-COMP:14125"/>
        <dbReference type="ChEBI" id="CHEBI:43474"/>
        <dbReference type="ChEBI" id="CHEBI:59918"/>
        <dbReference type="ChEBI" id="CHEBI:64479"/>
        <dbReference type="ChEBI" id="CHEBI:138651"/>
        <dbReference type="EC" id="2.3.1.274"/>
    </reaction>
</comment>
<evidence type="ECO:0000313" key="12">
    <source>
        <dbReference type="EMBL" id="TYK98773.1"/>
    </source>
</evidence>
<dbReference type="RefSeq" id="WP_002987696.1">
    <property type="nucleotide sequence ID" value="NZ_AP014596.1"/>
</dbReference>
<dbReference type="InterPro" id="IPR012281">
    <property type="entry name" value="Phospholipid_synth_PlsX-like"/>
</dbReference>
<dbReference type="OMA" id="HGKSNAR"/>
<accession>A0A4U9IT07</accession>
<evidence type="ECO:0000256" key="10">
    <source>
        <dbReference type="HAMAP-Rule" id="MF_00019"/>
    </source>
</evidence>
<protein>
    <recommendedName>
        <fullName evidence="8 10">Phosphate acyltransferase</fullName>
        <ecNumber evidence="8 10">2.3.1.274</ecNumber>
    </recommendedName>
    <alternativeName>
        <fullName evidence="10">Acyl-ACP phosphotransacylase</fullName>
    </alternativeName>
    <alternativeName>
        <fullName evidence="10">Acyl-[acyl-carrier-protein]--phosphate acyltransferase</fullName>
    </alternativeName>
    <alternativeName>
        <fullName evidence="10">Phosphate-acyl-ACP acyltransferase</fullName>
    </alternativeName>
</protein>
<evidence type="ECO:0000256" key="7">
    <source>
        <dbReference type="ARBA" id="ARBA00023264"/>
    </source>
</evidence>
<comment type="similarity">
    <text evidence="10">Belongs to the PlsX family.</text>
</comment>
<comment type="subunit">
    <text evidence="9 10">Homodimer. Probably interacts with PlsY.</text>
</comment>
<evidence type="ECO:0000256" key="4">
    <source>
        <dbReference type="ARBA" id="ARBA00022679"/>
    </source>
</evidence>
<keyword evidence="6 10" id="KW-0594">Phospholipid biosynthesis</keyword>
<evidence type="ECO:0000313" key="17">
    <source>
        <dbReference type="Proteomes" id="UP000324058"/>
    </source>
</evidence>
<dbReference type="EMBL" id="LR031521">
    <property type="protein sequence ID" value="VDC38288.1"/>
    <property type="molecule type" value="Genomic_DNA"/>
</dbReference>
<proteinExistence type="inferred from homology"/>
<dbReference type="STRING" id="1314.SD89_00260"/>
<evidence type="ECO:0000313" key="16">
    <source>
        <dbReference type="Proteomes" id="UP000316580"/>
    </source>
</evidence>
<keyword evidence="2 10" id="KW-0963">Cytoplasm</keyword>
<keyword evidence="5 10" id="KW-0443">Lipid metabolism</keyword>
<evidence type="ECO:0000313" key="14">
    <source>
        <dbReference type="EMBL" id="VHD16727.1"/>
    </source>
</evidence>
<comment type="function">
    <text evidence="10">Catalyzes the reversible formation of acyl-phosphate (acyl-PO(4)) from acyl-[acyl-carrier-protein] (acyl-ACP). This enzyme utilizes acyl-ACP as fatty acyl donor, but not acyl-CoA.</text>
</comment>
<dbReference type="Proteomes" id="UP000274496">
    <property type="component" value="Chromosome"/>
</dbReference>
<keyword evidence="4 10" id="KW-0808">Transferase</keyword>
<evidence type="ECO:0000256" key="5">
    <source>
        <dbReference type="ARBA" id="ARBA00023098"/>
    </source>
</evidence>
<keyword evidence="3 10" id="KW-0444">Lipid biosynthesis</keyword>
<reference evidence="11 16" key="4">
    <citation type="submission" date="2019-05" db="EMBL/GenBank/DDBJ databases">
        <title>Novel genomic isolates of S.pyogenes and S.dysgalactiae subsp. equisimilis associated to necrotising fasciitis (NSTI).</title>
        <authorList>
            <person name="Barrantes I."/>
        </authorList>
    </citation>
    <scope>NUCLEOTIDE SEQUENCE [LARGE SCALE GENOMIC DNA]</scope>
    <source>
        <strain evidence="11 16">SPY6028</strain>
    </source>
</reference>
<evidence type="ECO:0000256" key="6">
    <source>
        <dbReference type="ARBA" id="ARBA00023209"/>
    </source>
</evidence>
<dbReference type="NCBIfam" id="TIGR00182">
    <property type="entry name" value="plsX"/>
    <property type="match status" value="1"/>
</dbReference>
<dbReference type="EMBL" id="SJLL01000011">
    <property type="protein sequence ID" value="TYK98773.1"/>
    <property type="molecule type" value="Genomic_DNA"/>
</dbReference>
<dbReference type="GO" id="GO:0006633">
    <property type="term" value="P:fatty acid biosynthetic process"/>
    <property type="evidence" value="ECO:0007669"/>
    <property type="project" value="UniProtKB-UniRule"/>
</dbReference>
<evidence type="ECO:0000313" key="13">
    <source>
        <dbReference type="EMBL" id="VDC38288.1"/>
    </source>
</evidence>